<feature type="transmembrane region" description="Helical" evidence="2">
    <location>
        <begin position="234"/>
        <end position="252"/>
    </location>
</feature>
<evidence type="ECO:0000313" key="4">
    <source>
        <dbReference type="EMBL" id="KXN68715.1"/>
    </source>
</evidence>
<keyword evidence="2" id="KW-1133">Transmembrane helix</keyword>
<keyword evidence="2" id="KW-0812">Transmembrane</keyword>
<dbReference type="EMBL" id="KQ964564">
    <property type="protein sequence ID" value="KXN68715.1"/>
    <property type="molecule type" value="Genomic_DNA"/>
</dbReference>
<proteinExistence type="predicted"/>
<reference evidence="4 5" key="1">
    <citation type="journal article" date="2015" name="Genome Biol. Evol.">
        <title>Phylogenomic analyses indicate that early fungi evolved digesting cell walls of algal ancestors of land plants.</title>
        <authorList>
            <person name="Chang Y."/>
            <person name="Wang S."/>
            <person name="Sekimoto S."/>
            <person name="Aerts A.L."/>
            <person name="Choi C."/>
            <person name="Clum A."/>
            <person name="LaButti K.M."/>
            <person name="Lindquist E.A."/>
            <person name="Yee Ngan C."/>
            <person name="Ohm R.A."/>
            <person name="Salamov A.A."/>
            <person name="Grigoriev I.V."/>
            <person name="Spatafora J.W."/>
            <person name="Berbee M.L."/>
        </authorList>
    </citation>
    <scope>NUCLEOTIDE SEQUENCE [LARGE SCALE GENOMIC DNA]</scope>
    <source>
        <strain evidence="4 5">NRRL 28638</strain>
    </source>
</reference>
<keyword evidence="3" id="KW-0732">Signal</keyword>
<evidence type="ECO:0000313" key="5">
    <source>
        <dbReference type="Proteomes" id="UP000070444"/>
    </source>
</evidence>
<evidence type="ECO:0000256" key="2">
    <source>
        <dbReference type="SAM" id="Phobius"/>
    </source>
</evidence>
<feature type="compositionally biased region" description="Basic and acidic residues" evidence="1">
    <location>
        <begin position="185"/>
        <end position="215"/>
    </location>
</feature>
<protein>
    <recommendedName>
        <fullName evidence="6">Extracellular membrane protein CFEM domain-containing protein</fullName>
    </recommendedName>
</protein>
<keyword evidence="2" id="KW-0472">Membrane</keyword>
<feature type="chain" id="PRO_5007294329" description="Extracellular membrane protein CFEM domain-containing protein" evidence="3">
    <location>
        <begin position="19"/>
        <end position="253"/>
    </location>
</feature>
<organism evidence="4 5">
    <name type="scientific">Conidiobolus coronatus (strain ATCC 28846 / CBS 209.66 / NRRL 28638)</name>
    <name type="common">Delacroixia coronata</name>
    <dbReference type="NCBI Taxonomy" id="796925"/>
    <lineage>
        <taxon>Eukaryota</taxon>
        <taxon>Fungi</taxon>
        <taxon>Fungi incertae sedis</taxon>
        <taxon>Zoopagomycota</taxon>
        <taxon>Entomophthoromycotina</taxon>
        <taxon>Entomophthoromycetes</taxon>
        <taxon>Entomophthorales</taxon>
        <taxon>Ancylistaceae</taxon>
        <taxon>Conidiobolus</taxon>
    </lineage>
</organism>
<evidence type="ECO:0008006" key="6">
    <source>
        <dbReference type="Google" id="ProtNLM"/>
    </source>
</evidence>
<name>A0A137P0Y1_CONC2</name>
<dbReference type="AlphaFoldDB" id="A0A137P0Y1"/>
<feature type="region of interest" description="Disordered" evidence="1">
    <location>
        <begin position="185"/>
        <end position="229"/>
    </location>
</feature>
<dbReference type="Proteomes" id="UP000070444">
    <property type="component" value="Unassembled WGS sequence"/>
</dbReference>
<keyword evidence="5" id="KW-1185">Reference proteome</keyword>
<feature type="signal peptide" evidence="3">
    <location>
        <begin position="1"/>
        <end position="18"/>
    </location>
</feature>
<accession>A0A137P0Y1</accession>
<evidence type="ECO:0000256" key="3">
    <source>
        <dbReference type="SAM" id="SignalP"/>
    </source>
</evidence>
<gene>
    <name evidence="4" type="ORF">CONCODRAFT_166300</name>
</gene>
<evidence type="ECO:0000256" key="1">
    <source>
        <dbReference type="SAM" id="MobiDB-lite"/>
    </source>
</evidence>
<sequence length="253" mass="26706">MKFSATLFLLASLVAAHGDEPHGNSTTPATACVTKIDCKLNEEKSDSDAAKKLESCASKTDEAEKTKCIYTALGLKDEQAEKLNKLEKSIAKCAPGAETTSALAPCLGACTGDKKEECIGKCMESVIVEFGKCVKKLAGKPDFDFSKSLECSSKCTQDSLSEVFDCDYDCNKDLYEALITKSGEDSLTGKDSKDGKDDKTKEEGKGKEDAAKDGKSGNSTEKAKGGKSSAMTNFGMSSFGAIAVGTIIFSLLV</sequence>